<dbReference type="KEGG" id="ccb:Clocel_0099"/>
<comment type="catalytic activity">
    <reaction evidence="9 11">
        <text>dTMP + ATP = dTDP + ADP</text>
        <dbReference type="Rhea" id="RHEA:13517"/>
        <dbReference type="ChEBI" id="CHEBI:30616"/>
        <dbReference type="ChEBI" id="CHEBI:58369"/>
        <dbReference type="ChEBI" id="CHEBI:63528"/>
        <dbReference type="ChEBI" id="CHEBI:456216"/>
        <dbReference type="EC" id="2.7.4.9"/>
    </reaction>
</comment>
<dbReference type="EMBL" id="CP002160">
    <property type="protein sequence ID" value="ADL49888.1"/>
    <property type="molecule type" value="Genomic_DNA"/>
</dbReference>
<evidence type="ECO:0000313" key="13">
    <source>
        <dbReference type="EMBL" id="ADL49888.1"/>
    </source>
</evidence>
<dbReference type="InterPro" id="IPR039430">
    <property type="entry name" value="Thymidylate_kin-like_dom"/>
</dbReference>
<dbReference type="FunFam" id="3.40.50.300:FF:000225">
    <property type="entry name" value="Thymidylate kinase"/>
    <property type="match status" value="1"/>
</dbReference>
<evidence type="ECO:0000256" key="8">
    <source>
        <dbReference type="ARBA" id="ARBA00022840"/>
    </source>
</evidence>
<keyword evidence="14" id="KW-1185">Reference proteome</keyword>
<dbReference type="GO" id="GO:0004798">
    <property type="term" value="F:dTMP kinase activity"/>
    <property type="evidence" value="ECO:0007669"/>
    <property type="project" value="UniProtKB-UniRule"/>
</dbReference>
<evidence type="ECO:0000256" key="1">
    <source>
        <dbReference type="ARBA" id="ARBA00009776"/>
    </source>
</evidence>
<dbReference type="CDD" id="cd01672">
    <property type="entry name" value="TMPK"/>
    <property type="match status" value="1"/>
</dbReference>
<feature type="domain" description="Thymidylate kinase-like" evidence="12">
    <location>
        <begin position="15"/>
        <end position="203"/>
    </location>
</feature>
<gene>
    <name evidence="11" type="primary">tmk</name>
    <name evidence="13" type="ordered locus">Clocel_0099</name>
</gene>
<dbReference type="SUPFAM" id="SSF52540">
    <property type="entry name" value="P-loop containing nucleoside triphosphate hydrolases"/>
    <property type="match status" value="1"/>
</dbReference>
<dbReference type="NCBIfam" id="TIGR00041">
    <property type="entry name" value="DTMP_kinase"/>
    <property type="match status" value="1"/>
</dbReference>
<keyword evidence="5 11" id="KW-0545">Nucleotide biosynthesis</keyword>
<dbReference type="Gene3D" id="3.40.50.300">
    <property type="entry name" value="P-loop containing nucleotide triphosphate hydrolases"/>
    <property type="match status" value="1"/>
</dbReference>
<dbReference type="AlphaFoldDB" id="D9SNL7"/>
<accession>D9SNL7</accession>
<keyword evidence="8 11" id="KW-0067">ATP-binding</keyword>
<dbReference type="PANTHER" id="PTHR10344">
    <property type="entry name" value="THYMIDYLATE KINASE"/>
    <property type="match status" value="1"/>
</dbReference>
<dbReference type="STRING" id="573061.Clocel_0099"/>
<dbReference type="GO" id="GO:0006227">
    <property type="term" value="P:dUDP biosynthetic process"/>
    <property type="evidence" value="ECO:0007669"/>
    <property type="project" value="TreeGrafter"/>
</dbReference>
<dbReference type="eggNOG" id="COG0125">
    <property type="taxonomic scope" value="Bacteria"/>
</dbReference>
<sequence>MEGNNRNNRGYLITIEGPDGSGKSTQIELLKKYFNDRGYEVVTTREPGGTKISEKIRELILDNDNEEMNGICEALLYAASRAQLVEQVLKPAIYEGKIVLCDRFVHSSLVYQGYARELGVNQVLNINEFALNGLKADLTIMIDIPYELGIERKRKQKKLDRLENGGDEFHNKVFNGYQQIVKTMKNVVIIDGTKAVEEIHKDIVKTIAELNI</sequence>
<dbReference type="Proteomes" id="UP000002730">
    <property type="component" value="Chromosome"/>
</dbReference>
<evidence type="ECO:0000259" key="12">
    <source>
        <dbReference type="Pfam" id="PF02223"/>
    </source>
</evidence>
<evidence type="ECO:0000313" key="14">
    <source>
        <dbReference type="Proteomes" id="UP000002730"/>
    </source>
</evidence>
<dbReference type="HAMAP" id="MF_00165">
    <property type="entry name" value="Thymidylate_kinase"/>
    <property type="match status" value="1"/>
</dbReference>
<evidence type="ECO:0000256" key="9">
    <source>
        <dbReference type="ARBA" id="ARBA00048743"/>
    </source>
</evidence>
<name>D9SNL7_CLOC7</name>
<organism evidence="13 14">
    <name type="scientific">Clostridium cellulovorans (strain ATCC 35296 / DSM 3052 / OCM 3 / 743B)</name>
    <dbReference type="NCBI Taxonomy" id="573061"/>
    <lineage>
        <taxon>Bacteria</taxon>
        <taxon>Bacillati</taxon>
        <taxon>Bacillota</taxon>
        <taxon>Clostridia</taxon>
        <taxon>Eubacteriales</taxon>
        <taxon>Clostridiaceae</taxon>
        <taxon>Clostridium</taxon>
    </lineage>
</organism>
<keyword evidence="4 11" id="KW-0808">Transferase</keyword>
<evidence type="ECO:0000256" key="2">
    <source>
        <dbReference type="ARBA" id="ARBA00012980"/>
    </source>
</evidence>
<evidence type="ECO:0000256" key="4">
    <source>
        <dbReference type="ARBA" id="ARBA00022679"/>
    </source>
</evidence>
<comment type="function">
    <text evidence="10 11">Phosphorylation of dTMP to form dTDP in both de novo and salvage pathways of dTTP synthesis.</text>
</comment>
<dbReference type="InterPro" id="IPR027417">
    <property type="entry name" value="P-loop_NTPase"/>
</dbReference>
<dbReference type="GO" id="GO:0005524">
    <property type="term" value="F:ATP binding"/>
    <property type="evidence" value="ECO:0007669"/>
    <property type="project" value="UniProtKB-UniRule"/>
</dbReference>
<dbReference type="PANTHER" id="PTHR10344:SF4">
    <property type="entry name" value="UMP-CMP KINASE 2, MITOCHONDRIAL"/>
    <property type="match status" value="1"/>
</dbReference>
<evidence type="ECO:0000256" key="7">
    <source>
        <dbReference type="ARBA" id="ARBA00022777"/>
    </source>
</evidence>
<dbReference type="InterPro" id="IPR018095">
    <property type="entry name" value="Thymidylate_kin_CS"/>
</dbReference>
<evidence type="ECO:0000256" key="10">
    <source>
        <dbReference type="ARBA" id="ARBA00057735"/>
    </source>
</evidence>
<protein>
    <recommendedName>
        <fullName evidence="3 11">Thymidylate kinase</fullName>
        <ecNumber evidence="2 11">2.7.4.9</ecNumber>
    </recommendedName>
    <alternativeName>
        <fullName evidence="11">dTMP kinase</fullName>
    </alternativeName>
</protein>
<keyword evidence="7 11" id="KW-0418">Kinase</keyword>
<evidence type="ECO:0000256" key="6">
    <source>
        <dbReference type="ARBA" id="ARBA00022741"/>
    </source>
</evidence>
<comment type="similarity">
    <text evidence="1 11">Belongs to the thymidylate kinase family.</text>
</comment>
<keyword evidence="6 11" id="KW-0547">Nucleotide-binding</keyword>
<dbReference type="PROSITE" id="PS01331">
    <property type="entry name" value="THYMIDYLATE_KINASE"/>
    <property type="match status" value="1"/>
</dbReference>
<dbReference type="GO" id="GO:0006235">
    <property type="term" value="P:dTTP biosynthetic process"/>
    <property type="evidence" value="ECO:0007669"/>
    <property type="project" value="UniProtKB-UniRule"/>
</dbReference>
<evidence type="ECO:0000256" key="11">
    <source>
        <dbReference type="HAMAP-Rule" id="MF_00165"/>
    </source>
</evidence>
<dbReference type="GO" id="GO:0006233">
    <property type="term" value="P:dTDP biosynthetic process"/>
    <property type="evidence" value="ECO:0007669"/>
    <property type="project" value="InterPro"/>
</dbReference>
<dbReference type="Pfam" id="PF02223">
    <property type="entry name" value="Thymidylate_kin"/>
    <property type="match status" value="1"/>
</dbReference>
<dbReference type="InterPro" id="IPR018094">
    <property type="entry name" value="Thymidylate_kinase"/>
</dbReference>
<dbReference type="GO" id="GO:0005829">
    <property type="term" value="C:cytosol"/>
    <property type="evidence" value="ECO:0007669"/>
    <property type="project" value="TreeGrafter"/>
</dbReference>
<dbReference type="OrthoDB" id="9774907at2"/>
<feature type="binding site" evidence="11">
    <location>
        <begin position="17"/>
        <end position="24"/>
    </location>
    <ligand>
        <name>ATP</name>
        <dbReference type="ChEBI" id="CHEBI:30616"/>
    </ligand>
</feature>
<dbReference type="RefSeq" id="WP_010075343.1">
    <property type="nucleotide sequence ID" value="NC_014393.1"/>
</dbReference>
<evidence type="ECO:0000256" key="3">
    <source>
        <dbReference type="ARBA" id="ARBA00017144"/>
    </source>
</evidence>
<evidence type="ECO:0000256" key="5">
    <source>
        <dbReference type="ARBA" id="ARBA00022727"/>
    </source>
</evidence>
<proteinExistence type="inferred from homology"/>
<dbReference type="HOGENOM" id="CLU_049131_0_2_9"/>
<dbReference type="EC" id="2.7.4.9" evidence="2 11"/>
<reference evidence="13 14" key="1">
    <citation type="submission" date="2010-08" db="EMBL/GenBank/DDBJ databases">
        <title>Complete sequence of Clostridium cellulovorans 743B.</title>
        <authorList>
            <consortium name="US DOE Joint Genome Institute"/>
            <person name="Lucas S."/>
            <person name="Copeland A."/>
            <person name="Lapidus A."/>
            <person name="Cheng J.-F."/>
            <person name="Bruce D."/>
            <person name="Goodwin L."/>
            <person name="Pitluck S."/>
            <person name="Chertkov O."/>
            <person name="Detter J.C."/>
            <person name="Han C."/>
            <person name="Tapia R."/>
            <person name="Land M."/>
            <person name="Hauser L."/>
            <person name="Chang Y.-J."/>
            <person name="Jeffries C."/>
            <person name="Kyrpides N."/>
            <person name="Ivanova N."/>
            <person name="Mikhailova N."/>
            <person name="Hemme C.L."/>
            <person name="Woyke T."/>
        </authorList>
    </citation>
    <scope>NUCLEOTIDE SEQUENCE [LARGE SCALE GENOMIC DNA]</scope>
    <source>
        <strain evidence="14">ATCC 35296 / DSM 3052 / OCM 3 / 743B</strain>
    </source>
</reference>